<keyword evidence="2" id="KW-0732">Signal</keyword>
<dbReference type="EMBL" id="JAFMPY010000008">
    <property type="protein sequence ID" value="MBO0903858.1"/>
    <property type="molecule type" value="Genomic_DNA"/>
</dbReference>
<protein>
    <recommendedName>
        <fullName evidence="5">Argininosuccinate lyase</fullName>
    </recommendedName>
</protein>
<dbReference type="RefSeq" id="WP_207350509.1">
    <property type="nucleotide sequence ID" value="NZ_JAFMPY010000008.1"/>
</dbReference>
<organism evidence="3 4">
    <name type="scientific">Jiella sonneratiae</name>
    <dbReference type="NCBI Taxonomy" id="2816856"/>
    <lineage>
        <taxon>Bacteria</taxon>
        <taxon>Pseudomonadati</taxon>
        <taxon>Pseudomonadota</taxon>
        <taxon>Alphaproteobacteria</taxon>
        <taxon>Hyphomicrobiales</taxon>
        <taxon>Aurantimonadaceae</taxon>
        <taxon>Jiella</taxon>
    </lineage>
</organism>
<name>A0ABS3J2I5_9HYPH</name>
<evidence type="ECO:0000313" key="4">
    <source>
        <dbReference type="Proteomes" id="UP000664288"/>
    </source>
</evidence>
<sequence>MATTRTATGIILAASLAGCAASVPPRETDAPSARQRIDRETPSGGLVPGQIPKAGLVPHD</sequence>
<dbReference type="PROSITE" id="PS51257">
    <property type="entry name" value="PROKAR_LIPOPROTEIN"/>
    <property type="match status" value="1"/>
</dbReference>
<feature type="signal peptide" evidence="2">
    <location>
        <begin position="1"/>
        <end position="20"/>
    </location>
</feature>
<proteinExistence type="predicted"/>
<gene>
    <name evidence="3" type="ORF">J1C47_09415</name>
</gene>
<reference evidence="3 4" key="1">
    <citation type="submission" date="2021-03" db="EMBL/GenBank/DDBJ databases">
        <title>Whole genome sequence of Jiella sp. MQZ13P-4.</title>
        <authorList>
            <person name="Tuo L."/>
        </authorList>
    </citation>
    <scope>NUCLEOTIDE SEQUENCE [LARGE SCALE GENOMIC DNA]</scope>
    <source>
        <strain evidence="3 4">MQZ13P-4</strain>
    </source>
</reference>
<feature type="chain" id="PRO_5045284260" description="Argininosuccinate lyase" evidence="2">
    <location>
        <begin position="21"/>
        <end position="60"/>
    </location>
</feature>
<comment type="caution">
    <text evidence="3">The sequence shown here is derived from an EMBL/GenBank/DDBJ whole genome shotgun (WGS) entry which is preliminary data.</text>
</comment>
<accession>A0ABS3J2I5</accession>
<keyword evidence="4" id="KW-1185">Reference proteome</keyword>
<evidence type="ECO:0000256" key="2">
    <source>
        <dbReference type="SAM" id="SignalP"/>
    </source>
</evidence>
<dbReference type="Proteomes" id="UP000664288">
    <property type="component" value="Unassembled WGS sequence"/>
</dbReference>
<evidence type="ECO:0000313" key="3">
    <source>
        <dbReference type="EMBL" id="MBO0903858.1"/>
    </source>
</evidence>
<evidence type="ECO:0008006" key="5">
    <source>
        <dbReference type="Google" id="ProtNLM"/>
    </source>
</evidence>
<feature type="region of interest" description="Disordered" evidence="1">
    <location>
        <begin position="21"/>
        <end position="60"/>
    </location>
</feature>
<evidence type="ECO:0000256" key="1">
    <source>
        <dbReference type="SAM" id="MobiDB-lite"/>
    </source>
</evidence>